<accession>A0AA88VX77</accession>
<keyword evidence="3" id="KW-1185">Reference proteome</keyword>
<dbReference type="Proteomes" id="UP001188597">
    <property type="component" value="Unassembled WGS sequence"/>
</dbReference>
<proteinExistence type="predicted"/>
<dbReference type="GO" id="GO:0017070">
    <property type="term" value="F:U6 snRNA binding"/>
    <property type="evidence" value="ECO:0007669"/>
    <property type="project" value="TreeGrafter"/>
</dbReference>
<dbReference type="GO" id="GO:0030623">
    <property type="term" value="F:U5 snRNA binding"/>
    <property type="evidence" value="ECO:0007669"/>
    <property type="project" value="TreeGrafter"/>
</dbReference>
<dbReference type="Gene3D" id="3.40.140.10">
    <property type="entry name" value="Cytidine Deaminase, domain 2"/>
    <property type="match status" value="1"/>
</dbReference>
<evidence type="ECO:0000259" key="1">
    <source>
        <dbReference type="Pfam" id="PF08084"/>
    </source>
</evidence>
<name>A0AA88VX77_9ASTE</name>
<dbReference type="GO" id="GO:0030619">
    <property type="term" value="F:U1 snRNA binding"/>
    <property type="evidence" value="ECO:0007669"/>
    <property type="project" value="TreeGrafter"/>
</dbReference>
<dbReference type="PANTHER" id="PTHR11140">
    <property type="entry name" value="PRE-MRNA SPLICING FACTOR PRP8"/>
    <property type="match status" value="1"/>
</dbReference>
<dbReference type="GO" id="GO:0097157">
    <property type="term" value="F:pre-mRNA intronic binding"/>
    <property type="evidence" value="ECO:0007669"/>
    <property type="project" value="TreeGrafter"/>
</dbReference>
<dbReference type="AlphaFoldDB" id="A0AA88VX77"/>
<feature type="domain" description="PROCT" evidence="1">
    <location>
        <begin position="133"/>
        <end position="222"/>
    </location>
</feature>
<evidence type="ECO:0000313" key="2">
    <source>
        <dbReference type="EMBL" id="KAK3016015.1"/>
    </source>
</evidence>
<dbReference type="PANTHER" id="PTHR11140:SF0">
    <property type="entry name" value="PRE-MRNA-PROCESSING-SPLICING FACTOR 8"/>
    <property type="match status" value="1"/>
</dbReference>
<reference evidence="2" key="1">
    <citation type="submission" date="2022-12" db="EMBL/GenBank/DDBJ databases">
        <title>Draft genome assemblies for two species of Escallonia (Escalloniales).</title>
        <authorList>
            <person name="Chanderbali A."/>
            <person name="Dervinis C."/>
            <person name="Anghel I."/>
            <person name="Soltis D."/>
            <person name="Soltis P."/>
            <person name="Zapata F."/>
        </authorList>
    </citation>
    <scope>NUCLEOTIDE SEQUENCE</scope>
    <source>
        <strain evidence="2">UCBG64.0493</strain>
        <tissue evidence="2">Leaf</tissue>
    </source>
</reference>
<dbReference type="InterPro" id="IPR012984">
    <property type="entry name" value="PROCT"/>
</dbReference>
<dbReference type="GO" id="GO:0030620">
    <property type="term" value="F:U2 snRNA binding"/>
    <property type="evidence" value="ECO:0007669"/>
    <property type="project" value="TreeGrafter"/>
</dbReference>
<comment type="caution">
    <text evidence="2">The sequence shown here is derived from an EMBL/GenBank/DDBJ whole genome shotgun (WGS) entry which is preliminary data.</text>
</comment>
<dbReference type="GO" id="GO:0005682">
    <property type="term" value="C:U5 snRNP"/>
    <property type="evidence" value="ECO:0007669"/>
    <property type="project" value="TreeGrafter"/>
</dbReference>
<evidence type="ECO:0000313" key="3">
    <source>
        <dbReference type="Proteomes" id="UP001188597"/>
    </source>
</evidence>
<dbReference type="Pfam" id="PF08084">
    <property type="entry name" value="PROCT"/>
    <property type="match status" value="1"/>
</dbReference>
<dbReference type="GO" id="GO:0071013">
    <property type="term" value="C:catalytic step 2 spliceosome"/>
    <property type="evidence" value="ECO:0007669"/>
    <property type="project" value="TreeGrafter"/>
</dbReference>
<dbReference type="InterPro" id="IPR027652">
    <property type="entry name" value="PRP8"/>
</dbReference>
<dbReference type="GO" id="GO:0000244">
    <property type="term" value="P:spliceosomal tri-snRNP complex assembly"/>
    <property type="evidence" value="ECO:0007669"/>
    <property type="project" value="TreeGrafter"/>
</dbReference>
<protein>
    <recommendedName>
        <fullName evidence="1">PROCT domain-containing protein</fullName>
    </recommendedName>
</protein>
<sequence>METHDGSSKDDQSCHKHKSLGRNYRGLCARVKEKRYRYLMPTNLIEKVLSLSEELGPVSGYLYGPSSVGQFSVKEISHVVLPPLQIAANHGRFPLAIPKNKILHHLEPLGWLYTMHNRFQGLSNQRWEKERSIVVQCNIFAMTWSITAYKLTLRGYEWEHDKKVTEKASPNVFYPWKYEVVRMEQHDNLPGFLMVPDISMKVKHRPNMEYQMKQVTPLEYSSEDYVATREWLRNTD</sequence>
<organism evidence="2 3">
    <name type="scientific">Escallonia herrerae</name>
    <dbReference type="NCBI Taxonomy" id="1293975"/>
    <lineage>
        <taxon>Eukaryota</taxon>
        <taxon>Viridiplantae</taxon>
        <taxon>Streptophyta</taxon>
        <taxon>Embryophyta</taxon>
        <taxon>Tracheophyta</taxon>
        <taxon>Spermatophyta</taxon>
        <taxon>Magnoliopsida</taxon>
        <taxon>eudicotyledons</taxon>
        <taxon>Gunneridae</taxon>
        <taxon>Pentapetalae</taxon>
        <taxon>asterids</taxon>
        <taxon>campanulids</taxon>
        <taxon>Escalloniales</taxon>
        <taxon>Escalloniaceae</taxon>
        <taxon>Escallonia</taxon>
    </lineage>
</organism>
<gene>
    <name evidence="2" type="ORF">RJ639_006739</name>
</gene>
<dbReference type="EMBL" id="JAVXUP010001095">
    <property type="protein sequence ID" value="KAK3016015.1"/>
    <property type="molecule type" value="Genomic_DNA"/>
</dbReference>